<dbReference type="RefSeq" id="WP_034648639.1">
    <property type="nucleotide sequence ID" value="NZ_BCVB01000008.1"/>
</dbReference>
<dbReference type="AlphaFoldDB" id="A0A0B6AEJ9"/>
<comment type="similarity">
    <text evidence="1">Belongs to the peptidase S49 family.</text>
</comment>
<protein>
    <submittedName>
        <fullName evidence="6">Signal peptide peptidase SppA, 36K type</fullName>
    </submittedName>
</protein>
<proteinExistence type="inferred from homology"/>
<evidence type="ECO:0000256" key="2">
    <source>
        <dbReference type="ARBA" id="ARBA00022670"/>
    </source>
</evidence>
<dbReference type="InterPro" id="IPR047272">
    <property type="entry name" value="S49_SppA_C"/>
</dbReference>
<dbReference type="InterPro" id="IPR029045">
    <property type="entry name" value="ClpP/crotonase-like_dom_sf"/>
</dbReference>
<accession>A0A0B6AEJ9</accession>
<dbReference type="CDD" id="cd07023">
    <property type="entry name" value="S49_Sppa_N_C"/>
    <property type="match status" value="1"/>
</dbReference>
<dbReference type="Proteomes" id="UP000031829">
    <property type="component" value="Chromosome"/>
</dbReference>
<dbReference type="EMBL" id="CP009920">
    <property type="protein sequence ID" value="AJI23335.1"/>
    <property type="molecule type" value="Genomic_DNA"/>
</dbReference>
<dbReference type="GO" id="GO:0006508">
    <property type="term" value="P:proteolysis"/>
    <property type="evidence" value="ECO:0007669"/>
    <property type="project" value="UniProtKB-KW"/>
</dbReference>
<sequence>MSKKRWIALLIAACLFIFSAIVNIGFSVKEEKDDGLAGIFGGDDSELSETVIEKGNAAKKIAVLEVNGTIQDTGSGSSPLMSQNGYNHQAFLKQLEAAKNDKTVKGVIIKVNSPGGGVVESAEIHKKIEELKKETKKPVYISMGSMAASGGYYISTAANKIYAIPDTLTGSLGVIMQSVNYGKLADKLGVESVVIKSGAHKDIMSPTREMTGEEKEIMQTLVDNSYDGFVNVISEGRHLSKEKVRSLADGRVYDGRQAKELKLVDQLGYFEDAVTGMEKDYKLKGAQVIQYNQGFGLPSWLSMSMQKVIGGDEQVTAMLKTFAQPSSPRLMYLYAE</sequence>
<dbReference type="GeneID" id="93645255"/>
<dbReference type="GO" id="GO:0008236">
    <property type="term" value="F:serine-type peptidase activity"/>
    <property type="evidence" value="ECO:0007669"/>
    <property type="project" value="UniProtKB-KW"/>
</dbReference>
<dbReference type="PANTHER" id="PTHR42987:SF7">
    <property type="entry name" value="SIGNAL PEPTIDE PEPTIDASE SPPA-RELATED"/>
    <property type="match status" value="1"/>
</dbReference>
<dbReference type="SUPFAM" id="SSF52096">
    <property type="entry name" value="ClpP/crotonase"/>
    <property type="match status" value="1"/>
</dbReference>
<name>A0A0B6AEJ9_PRIM2</name>
<evidence type="ECO:0000256" key="3">
    <source>
        <dbReference type="ARBA" id="ARBA00022801"/>
    </source>
</evidence>
<reference evidence="6 7" key="1">
    <citation type="journal article" date="2015" name="Genome Announc.">
        <title>Complete genome sequences for 35 biothreat assay-relevant bacillus species.</title>
        <authorList>
            <person name="Johnson S.L."/>
            <person name="Daligault H.E."/>
            <person name="Davenport K.W."/>
            <person name="Jaissle J."/>
            <person name="Frey K.G."/>
            <person name="Ladner J.T."/>
            <person name="Broomall S.M."/>
            <person name="Bishop-Lilly K.A."/>
            <person name="Bruce D.C."/>
            <person name="Gibbons H.S."/>
            <person name="Coyne S.R."/>
            <person name="Lo C.C."/>
            <person name="Meincke L."/>
            <person name="Munk A.C."/>
            <person name="Koroleva G.I."/>
            <person name="Rosenzweig C.N."/>
            <person name="Palacios G.F."/>
            <person name="Redden C.L."/>
            <person name="Minogue T.D."/>
            <person name="Chain P.S."/>
        </authorList>
    </citation>
    <scope>NUCLEOTIDE SEQUENCE [LARGE SCALE GENOMIC DNA]</scope>
    <source>
        <strain evidence="7">ATCC 14581 / DSM 32 / JCM 2506 / NBRC 15308 / NCIMB 9376 / NCTC 10342 / NRRL B-14308 / VKM B-512</strain>
    </source>
</reference>
<dbReference type="Gene3D" id="3.90.226.10">
    <property type="entry name" value="2-enoyl-CoA Hydratase, Chain A, domain 1"/>
    <property type="match status" value="2"/>
</dbReference>
<evidence type="ECO:0000256" key="1">
    <source>
        <dbReference type="ARBA" id="ARBA00008683"/>
    </source>
</evidence>
<evidence type="ECO:0000313" key="7">
    <source>
        <dbReference type="Proteomes" id="UP000031829"/>
    </source>
</evidence>
<dbReference type="NCBIfam" id="TIGR00706">
    <property type="entry name" value="SppA_dom"/>
    <property type="match status" value="1"/>
</dbReference>
<keyword evidence="3" id="KW-0378">Hydrolase</keyword>
<gene>
    <name evidence="6" type="primary">sppA</name>
    <name evidence="6" type="ORF">BG04_1790</name>
</gene>
<dbReference type="PANTHER" id="PTHR42987">
    <property type="entry name" value="PEPTIDASE S49"/>
    <property type="match status" value="1"/>
</dbReference>
<dbReference type="Pfam" id="PF01343">
    <property type="entry name" value="Peptidase_S49"/>
    <property type="match status" value="1"/>
</dbReference>
<keyword evidence="4" id="KW-0720">Serine protease</keyword>
<dbReference type="InterPro" id="IPR002142">
    <property type="entry name" value="Peptidase_S49"/>
</dbReference>
<evidence type="ECO:0000259" key="5">
    <source>
        <dbReference type="Pfam" id="PF01343"/>
    </source>
</evidence>
<dbReference type="HOGENOM" id="CLU_046540_0_1_9"/>
<evidence type="ECO:0000256" key="4">
    <source>
        <dbReference type="ARBA" id="ARBA00022825"/>
    </source>
</evidence>
<feature type="domain" description="Peptidase S49" evidence="5">
    <location>
        <begin position="133"/>
        <end position="283"/>
    </location>
</feature>
<organism evidence="6 7">
    <name type="scientific">Priestia megaterium (strain ATCC 14581 / DSM 32 / CCUG 1817 / JCM 2506 / NBRC 15308 / NCIMB 9376 / NCTC 10342 / NRRL B-14308 / VKM B-512 / Ford 19)</name>
    <name type="common">Bacillus megaterium</name>
    <dbReference type="NCBI Taxonomy" id="1348623"/>
    <lineage>
        <taxon>Bacteria</taxon>
        <taxon>Bacillati</taxon>
        <taxon>Bacillota</taxon>
        <taxon>Bacilli</taxon>
        <taxon>Bacillales</taxon>
        <taxon>Bacillaceae</taxon>
        <taxon>Priestia</taxon>
    </lineage>
</organism>
<keyword evidence="2" id="KW-0645">Protease</keyword>
<evidence type="ECO:0000313" key="6">
    <source>
        <dbReference type="EMBL" id="AJI23335.1"/>
    </source>
</evidence>
<dbReference type="KEGG" id="bmeg:BG04_1790"/>
<dbReference type="InterPro" id="IPR004635">
    <property type="entry name" value="Pept_S49_SppA"/>
</dbReference>